<name>A0A644Z6M5_9ZZZZ</name>
<evidence type="ECO:0000313" key="2">
    <source>
        <dbReference type="EMBL" id="MPM34373.1"/>
    </source>
</evidence>
<dbReference type="PANTHER" id="PTHR30619:SF1">
    <property type="entry name" value="RECOMBINATION PROTEIN 2"/>
    <property type="match status" value="1"/>
</dbReference>
<dbReference type="AlphaFoldDB" id="A0A644Z6M5"/>
<protein>
    <submittedName>
        <fullName evidence="2">ComE operon protein 3</fullName>
    </submittedName>
</protein>
<dbReference type="InterPro" id="IPR001279">
    <property type="entry name" value="Metallo-B-lactamas"/>
</dbReference>
<dbReference type="SUPFAM" id="SSF56281">
    <property type="entry name" value="Metallo-hydrolase/oxidoreductase"/>
    <property type="match status" value="1"/>
</dbReference>
<sequence length="329" mass="36271">MKLRFLNVGYGESILLTANKADGSAFTMLIDGGSGEDAEYAGFPARVRAADALKELGLTRLDVVLNTHIHEDHTCGLARVAGEFEIGEYWCCALPEGNEAWPELPENIVTLPRSDKSLRALNEHRRLLKLFRSQGTPVRQLRQGTELTLPVENLSITVLGPCSEEVADMLPRIERLYAETETEAQKELLLDVDKNMNNHSVMLMLNCRGTKVLLPGDTNCAGYGHLPPQELKADVFKVGHHGQRDGADEALVQAVSPRVLVVCASSDRRYESMHPEILSLFQAHDPNTVYLLSDTPDLAPWTDGIPAHKALELNLCEDGGIQTAYIPVR</sequence>
<organism evidence="2">
    <name type="scientific">bioreactor metagenome</name>
    <dbReference type="NCBI Taxonomy" id="1076179"/>
    <lineage>
        <taxon>unclassified sequences</taxon>
        <taxon>metagenomes</taxon>
        <taxon>ecological metagenomes</taxon>
    </lineage>
</organism>
<dbReference type="Pfam" id="PF00753">
    <property type="entry name" value="Lactamase_B"/>
    <property type="match status" value="1"/>
</dbReference>
<accession>A0A644Z6M5</accession>
<dbReference type="EMBL" id="VSSQ01006954">
    <property type="protein sequence ID" value="MPM34373.1"/>
    <property type="molecule type" value="Genomic_DNA"/>
</dbReference>
<proteinExistence type="predicted"/>
<feature type="domain" description="Metallo-beta-lactamase" evidence="1">
    <location>
        <begin position="25"/>
        <end position="90"/>
    </location>
</feature>
<dbReference type="PANTHER" id="PTHR30619">
    <property type="entry name" value="DNA INTERNALIZATION/COMPETENCE PROTEIN COMEC/REC2"/>
    <property type="match status" value="1"/>
</dbReference>
<gene>
    <name evidence="2" type="primary">comEC_8</name>
    <name evidence="2" type="ORF">SDC9_80956</name>
</gene>
<dbReference type="Gene3D" id="3.60.15.10">
    <property type="entry name" value="Ribonuclease Z/Hydroxyacylglutathione hydrolase-like"/>
    <property type="match status" value="1"/>
</dbReference>
<reference evidence="2" key="1">
    <citation type="submission" date="2019-08" db="EMBL/GenBank/DDBJ databases">
        <authorList>
            <person name="Kucharzyk K."/>
            <person name="Murdoch R.W."/>
            <person name="Higgins S."/>
            <person name="Loffler F."/>
        </authorList>
    </citation>
    <scope>NUCLEOTIDE SEQUENCE</scope>
</reference>
<comment type="caution">
    <text evidence="2">The sequence shown here is derived from an EMBL/GenBank/DDBJ whole genome shotgun (WGS) entry which is preliminary data.</text>
</comment>
<dbReference type="InterPro" id="IPR036866">
    <property type="entry name" value="RibonucZ/Hydroxyglut_hydro"/>
</dbReference>
<evidence type="ECO:0000259" key="1">
    <source>
        <dbReference type="Pfam" id="PF00753"/>
    </source>
</evidence>
<dbReference type="InterPro" id="IPR052159">
    <property type="entry name" value="Competence_DNA_uptake"/>
</dbReference>